<gene>
    <name evidence="1" type="ORF">CAXC1_150024</name>
</gene>
<keyword evidence="2" id="KW-1185">Reference proteome</keyword>
<dbReference type="Proteomes" id="UP001314181">
    <property type="component" value="Unassembled WGS sequence"/>
</dbReference>
<evidence type="ECO:0000313" key="1">
    <source>
        <dbReference type="EMBL" id="CAK8162430.1"/>
    </source>
</evidence>
<proteinExistence type="predicted"/>
<accession>A0ABP0ERT0</accession>
<reference evidence="1 2" key="1">
    <citation type="submission" date="2024-01" db="EMBL/GenBank/DDBJ databases">
        <authorList>
            <person name="Kunselman E."/>
        </authorList>
    </citation>
    <scope>NUCLEOTIDE SEQUENCE [LARGE SCALE GENOMIC DNA]</scope>
    <source>
        <strain evidence="1">2 abalone samples</strain>
    </source>
</reference>
<sequence length="50" mass="6190">MYILNYIKNNYINVKIKSIFWHTNQFIKKINITYLSNFNLETCNIQQLKY</sequence>
<comment type="caution">
    <text evidence="1">The sequence shown here is derived from an EMBL/GenBank/DDBJ whole genome shotgun (WGS) entry which is preliminary data.</text>
</comment>
<evidence type="ECO:0000313" key="2">
    <source>
        <dbReference type="Proteomes" id="UP001314181"/>
    </source>
</evidence>
<dbReference type="EMBL" id="CAWVOK010000006">
    <property type="protein sequence ID" value="CAK8162430.1"/>
    <property type="molecule type" value="Genomic_DNA"/>
</dbReference>
<protein>
    <submittedName>
        <fullName evidence="1">Uncharacterized protein</fullName>
    </submittedName>
</protein>
<organism evidence="1 2">
    <name type="scientific">Candidatus Xenohaliotis californiensis</name>
    <dbReference type="NCBI Taxonomy" id="84677"/>
    <lineage>
        <taxon>Bacteria</taxon>
        <taxon>Pseudomonadati</taxon>
        <taxon>Pseudomonadota</taxon>
        <taxon>Alphaproteobacteria</taxon>
        <taxon>Rickettsiales</taxon>
        <taxon>Anaplasmataceae</taxon>
        <taxon>Candidatus Xenohaliotis</taxon>
    </lineage>
</organism>
<name>A0ABP0ERT0_9RICK</name>